<sequence>MEYVVAQHPFLDRESLVINGNHVTTDAGTGCVHTAPGHGEDDYIVGQKI</sequence>
<evidence type="ECO:0000256" key="1">
    <source>
        <dbReference type="ARBA" id="ARBA00022598"/>
    </source>
</evidence>
<evidence type="ECO:0000256" key="4">
    <source>
        <dbReference type="ARBA" id="ARBA00022917"/>
    </source>
</evidence>
<gene>
    <name evidence="7" type="primary">ileS_3</name>
    <name evidence="7" type="ORF">NCTC5664_02359</name>
</gene>
<keyword evidence="5 7" id="KW-0030">Aminoacyl-tRNA synthetase</keyword>
<evidence type="ECO:0000313" key="7">
    <source>
        <dbReference type="EMBL" id="SUK82522.1"/>
    </source>
</evidence>
<evidence type="ECO:0000313" key="8">
    <source>
        <dbReference type="Proteomes" id="UP000254502"/>
    </source>
</evidence>
<dbReference type="GO" id="GO:0002161">
    <property type="term" value="F:aminoacyl-tRNA deacylase activity"/>
    <property type="evidence" value="ECO:0007669"/>
    <property type="project" value="InterPro"/>
</dbReference>
<comment type="catalytic activity">
    <reaction evidence="6">
        <text>tRNA(Ile) + L-isoleucine + ATP = L-isoleucyl-tRNA(Ile) + AMP + diphosphate</text>
        <dbReference type="Rhea" id="RHEA:11060"/>
        <dbReference type="Rhea" id="RHEA-COMP:9666"/>
        <dbReference type="Rhea" id="RHEA-COMP:9695"/>
        <dbReference type="ChEBI" id="CHEBI:30616"/>
        <dbReference type="ChEBI" id="CHEBI:33019"/>
        <dbReference type="ChEBI" id="CHEBI:58045"/>
        <dbReference type="ChEBI" id="CHEBI:78442"/>
        <dbReference type="ChEBI" id="CHEBI:78528"/>
        <dbReference type="ChEBI" id="CHEBI:456215"/>
        <dbReference type="EC" id="6.1.1.5"/>
    </reaction>
</comment>
<proteinExistence type="predicted"/>
<evidence type="ECO:0000256" key="5">
    <source>
        <dbReference type="ARBA" id="ARBA00023146"/>
    </source>
</evidence>
<dbReference type="GO" id="GO:0004822">
    <property type="term" value="F:isoleucine-tRNA ligase activity"/>
    <property type="evidence" value="ECO:0007669"/>
    <property type="project" value="UniProtKB-EC"/>
</dbReference>
<dbReference type="PANTHER" id="PTHR42765:SF1">
    <property type="entry name" value="ISOLEUCINE--TRNA LIGASE, MITOCHONDRIAL"/>
    <property type="match status" value="1"/>
</dbReference>
<protein>
    <submittedName>
        <fullName evidence="7">Isoleucyl-tRNA synthetase</fullName>
        <ecNumber evidence="7">6.1.1.5</ecNumber>
    </submittedName>
</protein>
<dbReference type="EMBL" id="UHAQ01000003">
    <property type="protein sequence ID" value="SUK82522.1"/>
    <property type="molecule type" value="Genomic_DNA"/>
</dbReference>
<keyword evidence="2" id="KW-0547">Nucleotide-binding</keyword>
<dbReference type="GO" id="GO:0006428">
    <property type="term" value="P:isoleucyl-tRNA aminoacylation"/>
    <property type="evidence" value="ECO:0007669"/>
    <property type="project" value="TreeGrafter"/>
</dbReference>
<evidence type="ECO:0000256" key="2">
    <source>
        <dbReference type="ARBA" id="ARBA00022741"/>
    </source>
</evidence>
<evidence type="ECO:0000256" key="3">
    <source>
        <dbReference type="ARBA" id="ARBA00022840"/>
    </source>
</evidence>
<dbReference type="GO" id="GO:0005524">
    <property type="term" value="F:ATP binding"/>
    <property type="evidence" value="ECO:0007669"/>
    <property type="project" value="UniProtKB-KW"/>
</dbReference>
<keyword evidence="4" id="KW-0648">Protein biosynthesis</keyword>
<name>A0A380E132_STAAU</name>
<accession>A0A380E132</accession>
<keyword evidence="3" id="KW-0067">ATP-binding</keyword>
<dbReference type="Gene3D" id="3.90.740.10">
    <property type="entry name" value="Valyl/Leucyl/Isoleucyl-tRNA synthetase, editing domain"/>
    <property type="match status" value="1"/>
</dbReference>
<organism evidence="7 8">
    <name type="scientific">Staphylococcus aureus</name>
    <dbReference type="NCBI Taxonomy" id="1280"/>
    <lineage>
        <taxon>Bacteria</taxon>
        <taxon>Bacillati</taxon>
        <taxon>Bacillota</taxon>
        <taxon>Bacilli</taxon>
        <taxon>Bacillales</taxon>
        <taxon>Staphylococcaceae</taxon>
        <taxon>Staphylococcus</taxon>
    </lineage>
</organism>
<dbReference type="AlphaFoldDB" id="A0A380E132"/>
<dbReference type="InterPro" id="IPR050081">
    <property type="entry name" value="Ile-tRNA_ligase"/>
</dbReference>
<dbReference type="EC" id="6.1.1.5" evidence="7"/>
<dbReference type="GO" id="GO:0005829">
    <property type="term" value="C:cytosol"/>
    <property type="evidence" value="ECO:0007669"/>
    <property type="project" value="TreeGrafter"/>
</dbReference>
<keyword evidence="1 7" id="KW-0436">Ligase</keyword>
<dbReference type="PANTHER" id="PTHR42765">
    <property type="entry name" value="SOLEUCYL-TRNA SYNTHETASE"/>
    <property type="match status" value="1"/>
</dbReference>
<dbReference type="SUPFAM" id="SSF50677">
    <property type="entry name" value="ValRS/IleRS/LeuRS editing domain"/>
    <property type="match status" value="1"/>
</dbReference>
<dbReference type="Proteomes" id="UP000254502">
    <property type="component" value="Unassembled WGS sequence"/>
</dbReference>
<evidence type="ECO:0000256" key="6">
    <source>
        <dbReference type="ARBA" id="ARBA00048359"/>
    </source>
</evidence>
<reference evidence="7 8" key="1">
    <citation type="submission" date="2018-06" db="EMBL/GenBank/DDBJ databases">
        <authorList>
            <consortium name="Pathogen Informatics"/>
            <person name="Doyle S."/>
        </authorList>
    </citation>
    <scope>NUCLEOTIDE SEQUENCE [LARGE SCALE GENOMIC DNA]</scope>
    <source>
        <strain evidence="7 8">NCTC5664</strain>
    </source>
</reference>
<dbReference type="InterPro" id="IPR009008">
    <property type="entry name" value="Val/Leu/Ile-tRNA-synth_edit"/>
</dbReference>